<evidence type="ECO:0000313" key="7">
    <source>
        <dbReference type="Proteomes" id="UP000262621"/>
    </source>
</evidence>
<evidence type="ECO:0000256" key="1">
    <source>
        <dbReference type="ARBA" id="ARBA00005417"/>
    </source>
</evidence>
<dbReference type="InterPro" id="IPR017871">
    <property type="entry name" value="ABC_transporter-like_CS"/>
</dbReference>
<dbReference type="InterPro" id="IPR003593">
    <property type="entry name" value="AAA+_ATPase"/>
</dbReference>
<dbReference type="OrthoDB" id="5357528at2"/>
<protein>
    <submittedName>
        <fullName evidence="6">ATP-binding cassette domain-containing protein</fullName>
    </submittedName>
</protein>
<dbReference type="AlphaFoldDB" id="A0A372FSX3"/>
<dbReference type="CDD" id="cd03257">
    <property type="entry name" value="ABC_NikE_OppD_transporters"/>
    <property type="match status" value="1"/>
</dbReference>
<keyword evidence="2" id="KW-0813">Transport</keyword>
<dbReference type="InterPro" id="IPR013563">
    <property type="entry name" value="Oligopep_ABC_C"/>
</dbReference>
<dbReference type="InterPro" id="IPR027417">
    <property type="entry name" value="P-loop_NTPase"/>
</dbReference>
<dbReference type="GO" id="GO:0016887">
    <property type="term" value="F:ATP hydrolysis activity"/>
    <property type="evidence" value="ECO:0007669"/>
    <property type="project" value="InterPro"/>
</dbReference>
<dbReference type="InterPro" id="IPR003439">
    <property type="entry name" value="ABC_transporter-like_ATP-bd"/>
</dbReference>
<evidence type="ECO:0000259" key="5">
    <source>
        <dbReference type="PROSITE" id="PS50893"/>
    </source>
</evidence>
<dbReference type="InterPro" id="IPR050319">
    <property type="entry name" value="ABC_transp_ATP-bind"/>
</dbReference>
<sequence>MPEPTPALLEVEDLRVHYPIRSSVLRRTVGHVRAVDGVSFRIGAGETLALVGESGCGKTSTARALIGLERATGGTIRFDGRNLTRLSAAERRQLTRRVQYVFQDPYASLNPRLTVREILREGWLIHRDLVPRREQADEVVRLLEQVGLTAAHADRYPHQFSGGQRQRIGIARALSMRPALIICDEPVSALDVSIQAQILNLLADLRAEMGLSYLFISHDLHVVRHVSDQVAVMYLGTVVEQGPTREVFESPTHPYTQALLSAAPDPFPWRQQGPEPIVLAGDLPSPADPPSGCPFRTRCWLARPECAEHRPPLVGERHRWACPVVSAPAVSR</sequence>
<dbReference type="Pfam" id="PF00005">
    <property type="entry name" value="ABC_tran"/>
    <property type="match status" value="1"/>
</dbReference>
<feature type="domain" description="ABC transporter" evidence="5">
    <location>
        <begin position="20"/>
        <end position="260"/>
    </location>
</feature>
<dbReference type="PROSITE" id="PS00211">
    <property type="entry name" value="ABC_TRANSPORTER_1"/>
    <property type="match status" value="1"/>
</dbReference>
<reference evidence="6 7" key="1">
    <citation type="submission" date="2018-08" db="EMBL/GenBank/DDBJ databases">
        <title>Verrucosispora craniellae sp. nov., isolated from a marine sponge in the South China Sea.</title>
        <authorList>
            <person name="Li L."/>
            <person name="Lin H.W."/>
        </authorList>
    </citation>
    <scope>NUCLEOTIDE SEQUENCE [LARGE SCALE GENOMIC DNA]</scope>
    <source>
        <strain evidence="6 7">LHW63014</strain>
    </source>
</reference>
<dbReference type="PANTHER" id="PTHR43776">
    <property type="entry name" value="TRANSPORT ATP-BINDING PROTEIN"/>
    <property type="match status" value="1"/>
</dbReference>
<dbReference type="PROSITE" id="PS50893">
    <property type="entry name" value="ABC_TRANSPORTER_2"/>
    <property type="match status" value="1"/>
</dbReference>
<name>A0A372FSX3_9ACTN</name>
<comment type="similarity">
    <text evidence="1">Belongs to the ABC transporter superfamily.</text>
</comment>
<dbReference type="GO" id="GO:0015833">
    <property type="term" value="P:peptide transport"/>
    <property type="evidence" value="ECO:0007669"/>
    <property type="project" value="InterPro"/>
</dbReference>
<dbReference type="SUPFAM" id="SSF52540">
    <property type="entry name" value="P-loop containing nucleoside triphosphate hydrolases"/>
    <property type="match status" value="1"/>
</dbReference>
<dbReference type="SMART" id="SM00382">
    <property type="entry name" value="AAA"/>
    <property type="match status" value="1"/>
</dbReference>
<dbReference type="EMBL" id="QVFU01000044">
    <property type="protein sequence ID" value="RFS43808.1"/>
    <property type="molecule type" value="Genomic_DNA"/>
</dbReference>
<proteinExistence type="inferred from homology"/>
<organism evidence="6 7">
    <name type="scientific">Micromonospora craniellae</name>
    <dbReference type="NCBI Taxonomy" id="2294034"/>
    <lineage>
        <taxon>Bacteria</taxon>
        <taxon>Bacillati</taxon>
        <taxon>Actinomycetota</taxon>
        <taxon>Actinomycetes</taxon>
        <taxon>Micromonosporales</taxon>
        <taxon>Micromonosporaceae</taxon>
        <taxon>Micromonospora</taxon>
    </lineage>
</organism>
<accession>A0A372FSX3</accession>
<dbReference type="Pfam" id="PF08352">
    <property type="entry name" value="oligo_HPY"/>
    <property type="match status" value="1"/>
</dbReference>
<keyword evidence="7" id="KW-1185">Reference proteome</keyword>
<dbReference type="NCBIfam" id="TIGR01727">
    <property type="entry name" value="oligo_HPY"/>
    <property type="match status" value="1"/>
</dbReference>
<evidence type="ECO:0000256" key="2">
    <source>
        <dbReference type="ARBA" id="ARBA00022448"/>
    </source>
</evidence>
<dbReference type="RefSeq" id="WP_117230586.1">
    <property type="nucleotide sequence ID" value="NZ_CP061725.1"/>
</dbReference>
<evidence type="ECO:0000313" key="6">
    <source>
        <dbReference type="EMBL" id="RFS43808.1"/>
    </source>
</evidence>
<keyword evidence="3" id="KW-0547">Nucleotide-binding</keyword>
<dbReference type="PANTHER" id="PTHR43776:SF7">
    <property type="entry name" value="D,D-DIPEPTIDE TRANSPORT ATP-BINDING PROTEIN DDPF-RELATED"/>
    <property type="match status" value="1"/>
</dbReference>
<comment type="caution">
    <text evidence="6">The sequence shown here is derived from an EMBL/GenBank/DDBJ whole genome shotgun (WGS) entry which is preliminary data.</text>
</comment>
<dbReference type="Gene3D" id="3.40.50.300">
    <property type="entry name" value="P-loop containing nucleotide triphosphate hydrolases"/>
    <property type="match status" value="1"/>
</dbReference>
<dbReference type="FunFam" id="3.40.50.300:FF:000016">
    <property type="entry name" value="Oligopeptide ABC transporter ATP-binding component"/>
    <property type="match status" value="1"/>
</dbReference>
<gene>
    <name evidence="6" type="ORF">D0Q02_25730</name>
</gene>
<dbReference type="GO" id="GO:0005524">
    <property type="term" value="F:ATP binding"/>
    <property type="evidence" value="ECO:0007669"/>
    <property type="project" value="UniProtKB-KW"/>
</dbReference>
<evidence type="ECO:0000256" key="3">
    <source>
        <dbReference type="ARBA" id="ARBA00022741"/>
    </source>
</evidence>
<keyword evidence="4 6" id="KW-0067">ATP-binding</keyword>
<evidence type="ECO:0000256" key="4">
    <source>
        <dbReference type="ARBA" id="ARBA00022840"/>
    </source>
</evidence>
<dbReference type="GO" id="GO:0055085">
    <property type="term" value="P:transmembrane transport"/>
    <property type="evidence" value="ECO:0007669"/>
    <property type="project" value="UniProtKB-ARBA"/>
</dbReference>
<dbReference type="Proteomes" id="UP000262621">
    <property type="component" value="Unassembled WGS sequence"/>
</dbReference>